<evidence type="ECO:0000259" key="10">
    <source>
        <dbReference type="PROSITE" id="PS50137"/>
    </source>
</evidence>
<dbReference type="SMART" id="SM00535">
    <property type="entry name" value="RIBOc"/>
    <property type="match status" value="1"/>
</dbReference>
<dbReference type="Pfam" id="PF14622">
    <property type="entry name" value="Ribonucleas_3_3"/>
    <property type="match status" value="1"/>
</dbReference>
<dbReference type="Gene3D" id="1.10.1520.10">
    <property type="entry name" value="Ribonuclease III domain"/>
    <property type="match status" value="1"/>
</dbReference>
<dbReference type="InterPro" id="IPR014720">
    <property type="entry name" value="dsRBD_dom"/>
</dbReference>
<dbReference type="PROSITE" id="PS50142">
    <property type="entry name" value="RNASE_3_2"/>
    <property type="match status" value="1"/>
</dbReference>
<feature type="active site" evidence="9">
    <location>
        <position position="123"/>
    </location>
</feature>
<dbReference type="PROSITE" id="PS50137">
    <property type="entry name" value="DS_RBD"/>
    <property type="match status" value="1"/>
</dbReference>
<evidence type="ECO:0000313" key="12">
    <source>
        <dbReference type="EMBL" id="ODA34838.1"/>
    </source>
</evidence>
<evidence type="ECO:0000256" key="1">
    <source>
        <dbReference type="ARBA" id="ARBA00000109"/>
    </source>
</evidence>
<dbReference type="GO" id="GO:0004525">
    <property type="term" value="F:ribonuclease III activity"/>
    <property type="evidence" value="ECO:0007669"/>
    <property type="project" value="UniProtKB-UniRule"/>
</dbReference>
<dbReference type="SMART" id="SM00358">
    <property type="entry name" value="DSRM"/>
    <property type="match status" value="1"/>
</dbReference>
<dbReference type="InterPro" id="IPR036389">
    <property type="entry name" value="RNase_III_sf"/>
</dbReference>
<dbReference type="Pfam" id="PF00035">
    <property type="entry name" value="dsrm"/>
    <property type="match status" value="1"/>
</dbReference>
<evidence type="ECO:0000256" key="4">
    <source>
        <dbReference type="ARBA" id="ARBA00022664"/>
    </source>
</evidence>
<reference evidence="12 13" key="1">
    <citation type="submission" date="2016-05" db="EMBL/GenBank/DDBJ databases">
        <title>Genomic and physiological characterization of Planctopirus sp. isolated from fresh water lake.</title>
        <authorList>
            <person name="Subhash Y."/>
            <person name="Ramana C."/>
        </authorList>
    </citation>
    <scope>NUCLEOTIDE SEQUENCE [LARGE SCALE GENOMIC DNA]</scope>
    <source>
        <strain evidence="12 13">JC280</strain>
    </source>
</reference>
<dbReference type="GO" id="GO:0008033">
    <property type="term" value="P:tRNA processing"/>
    <property type="evidence" value="ECO:0007669"/>
    <property type="project" value="UniProtKB-KW"/>
</dbReference>
<comment type="subunit">
    <text evidence="9">Homodimer.</text>
</comment>
<dbReference type="GO" id="GO:0003725">
    <property type="term" value="F:double-stranded RNA binding"/>
    <property type="evidence" value="ECO:0007669"/>
    <property type="project" value="TreeGrafter"/>
</dbReference>
<accession>A0A1C3ENN5</accession>
<dbReference type="OrthoDB" id="9805026at2"/>
<evidence type="ECO:0000256" key="2">
    <source>
        <dbReference type="ARBA" id="ARBA00010183"/>
    </source>
</evidence>
<keyword evidence="5 9" id="KW-0540">Nuclease</keyword>
<feature type="domain" description="RNase III" evidence="11">
    <location>
        <begin position="10"/>
        <end position="134"/>
    </location>
</feature>
<comment type="cofactor">
    <cofactor evidence="9">
        <name>Mg(2+)</name>
        <dbReference type="ChEBI" id="CHEBI:18420"/>
    </cofactor>
</comment>
<dbReference type="AlphaFoldDB" id="A0A1C3ENN5"/>
<dbReference type="GO" id="GO:0010468">
    <property type="term" value="P:regulation of gene expression"/>
    <property type="evidence" value="ECO:0007669"/>
    <property type="project" value="TreeGrafter"/>
</dbReference>
<proteinExistence type="inferred from homology"/>
<evidence type="ECO:0000256" key="9">
    <source>
        <dbReference type="HAMAP-Rule" id="MF_00104"/>
    </source>
</evidence>
<comment type="function">
    <text evidence="9">Digests double-stranded RNA. Involved in the processing of primary rRNA transcript to yield the immediate precursors to the large and small rRNAs (23S and 16S). Processes some mRNAs, and tRNAs when they are encoded in the rRNA operon. Processes pre-crRNA and tracrRNA of type II CRISPR loci if present in the organism.</text>
</comment>
<evidence type="ECO:0000256" key="7">
    <source>
        <dbReference type="ARBA" id="ARBA00022801"/>
    </source>
</evidence>
<keyword evidence="9" id="KW-0479">Metal-binding</keyword>
<evidence type="ECO:0000256" key="5">
    <source>
        <dbReference type="ARBA" id="ARBA00022722"/>
    </source>
</evidence>
<evidence type="ECO:0000256" key="6">
    <source>
        <dbReference type="ARBA" id="ARBA00022759"/>
    </source>
</evidence>
<feature type="domain" description="DRBM" evidence="10">
    <location>
        <begin position="161"/>
        <end position="230"/>
    </location>
</feature>
<keyword evidence="9" id="KW-0819">tRNA processing</keyword>
<keyword evidence="8 9" id="KW-0694">RNA-binding</keyword>
<dbReference type="PANTHER" id="PTHR11207">
    <property type="entry name" value="RIBONUCLEASE III"/>
    <property type="match status" value="1"/>
</dbReference>
<evidence type="ECO:0000313" key="13">
    <source>
        <dbReference type="Proteomes" id="UP000094828"/>
    </source>
</evidence>
<keyword evidence="9" id="KW-0963">Cytoplasm</keyword>
<comment type="caution">
    <text evidence="12">The sequence shown here is derived from an EMBL/GenBank/DDBJ whole genome shotgun (WGS) entry which is preliminary data.</text>
</comment>
<dbReference type="CDD" id="cd10845">
    <property type="entry name" value="DSRM_RNAse_III_family"/>
    <property type="match status" value="1"/>
</dbReference>
<keyword evidence="7 9" id="KW-0378">Hydrolase</keyword>
<dbReference type="GO" id="GO:0019843">
    <property type="term" value="F:rRNA binding"/>
    <property type="evidence" value="ECO:0007669"/>
    <property type="project" value="UniProtKB-KW"/>
</dbReference>
<gene>
    <name evidence="9" type="primary">rnc</name>
    <name evidence="12" type="ORF">A6X21_04060</name>
</gene>
<protein>
    <recommendedName>
        <fullName evidence="9">Ribonuclease 3</fullName>
        <ecNumber evidence="9">3.1.26.3</ecNumber>
    </recommendedName>
    <alternativeName>
        <fullName evidence="9">Ribonuclease III</fullName>
        <shortName evidence="9">RNase III</shortName>
    </alternativeName>
</protein>
<dbReference type="NCBIfam" id="TIGR02191">
    <property type="entry name" value="RNaseIII"/>
    <property type="match status" value="1"/>
</dbReference>
<dbReference type="FunFam" id="1.10.1520.10:FF:000001">
    <property type="entry name" value="Ribonuclease 3"/>
    <property type="match status" value="1"/>
</dbReference>
<dbReference type="Gene3D" id="3.30.160.20">
    <property type="match status" value="1"/>
</dbReference>
<dbReference type="GO" id="GO:0006364">
    <property type="term" value="P:rRNA processing"/>
    <property type="evidence" value="ECO:0007669"/>
    <property type="project" value="UniProtKB-UniRule"/>
</dbReference>
<dbReference type="CDD" id="cd00593">
    <property type="entry name" value="RIBOc"/>
    <property type="match status" value="1"/>
</dbReference>
<dbReference type="Proteomes" id="UP000094828">
    <property type="component" value="Unassembled WGS sequence"/>
</dbReference>
<evidence type="ECO:0000256" key="3">
    <source>
        <dbReference type="ARBA" id="ARBA00022552"/>
    </source>
</evidence>
<comment type="caution">
    <text evidence="9">Lacks conserved residue(s) required for the propagation of feature annotation.</text>
</comment>
<evidence type="ECO:0000259" key="11">
    <source>
        <dbReference type="PROSITE" id="PS50142"/>
    </source>
</evidence>
<dbReference type="InterPro" id="IPR000999">
    <property type="entry name" value="RNase_III_dom"/>
</dbReference>
<dbReference type="SUPFAM" id="SSF69065">
    <property type="entry name" value="RNase III domain-like"/>
    <property type="match status" value="1"/>
</dbReference>
<keyword evidence="13" id="KW-1185">Reference proteome</keyword>
<comment type="similarity">
    <text evidence="2">Belongs to the ribonuclease III family.</text>
</comment>
<dbReference type="STRING" id="1841610.A6X21_04060"/>
<dbReference type="GO" id="GO:0006397">
    <property type="term" value="P:mRNA processing"/>
    <property type="evidence" value="ECO:0007669"/>
    <property type="project" value="UniProtKB-UniRule"/>
</dbReference>
<dbReference type="HAMAP" id="MF_00104">
    <property type="entry name" value="RNase_III"/>
    <property type="match status" value="1"/>
</dbReference>
<dbReference type="EC" id="3.1.26.3" evidence="9"/>
<dbReference type="SUPFAM" id="SSF54768">
    <property type="entry name" value="dsRNA-binding domain-like"/>
    <property type="match status" value="1"/>
</dbReference>
<dbReference type="PROSITE" id="PS00517">
    <property type="entry name" value="RNASE_3_1"/>
    <property type="match status" value="1"/>
</dbReference>
<dbReference type="PANTHER" id="PTHR11207:SF0">
    <property type="entry name" value="RIBONUCLEASE 3"/>
    <property type="match status" value="1"/>
</dbReference>
<organism evidence="12 13">
    <name type="scientific">Planctopirus hydrillae</name>
    <dbReference type="NCBI Taxonomy" id="1841610"/>
    <lineage>
        <taxon>Bacteria</taxon>
        <taxon>Pseudomonadati</taxon>
        <taxon>Planctomycetota</taxon>
        <taxon>Planctomycetia</taxon>
        <taxon>Planctomycetales</taxon>
        <taxon>Planctomycetaceae</taxon>
        <taxon>Planctopirus</taxon>
    </lineage>
</organism>
<dbReference type="EMBL" id="LYDR01000039">
    <property type="protein sequence ID" value="ODA34838.1"/>
    <property type="molecule type" value="Genomic_DNA"/>
</dbReference>
<feature type="active site" evidence="9">
    <location>
        <position position="52"/>
    </location>
</feature>
<keyword evidence="4 9" id="KW-0507">mRNA processing</keyword>
<dbReference type="InterPro" id="IPR011907">
    <property type="entry name" value="RNase_III"/>
</dbReference>
<evidence type="ECO:0000256" key="8">
    <source>
        <dbReference type="ARBA" id="ARBA00022884"/>
    </source>
</evidence>
<sequence length="273" mass="29809">MDEAAGQMPLTECEARLGYHFRSPELLMQALSHASAAKTRLESNERLEFLGDAILGAAVCDLLFRKYPKSTEGELTRIKSFVVSRHVCGLLAKELHLDQFVIIGKGLCGTPNVPVSILSATFESVIAAVFLDGGFDAAKDFIIRLIEPHVEQMVGAEYGRNYKSVLQQYAQKTLGETPRYDLLKEYGPDHLKYFKVSAALGEVVYAAAWGINKKEAEQKAAANALSELEGKPAPHTADELPPEIARLQASTGMNLAQEDIISSQHDRDAASSC</sequence>
<name>A0A1C3ENN5_9PLAN</name>
<keyword evidence="6 9" id="KW-0255">Endonuclease</keyword>
<dbReference type="GO" id="GO:0046872">
    <property type="term" value="F:metal ion binding"/>
    <property type="evidence" value="ECO:0007669"/>
    <property type="project" value="UniProtKB-KW"/>
</dbReference>
<dbReference type="GO" id="GO:0005737">
    <property type="term" value="C:cytoplasm"/>
    <property type="evidence" value="ECO:0007669"/>
    <property type="project" value="UniProtKB-SubCell"/>
</dbReference>
<keyword evidence="9" id="KW-0699">rRNA-binding</keyword>
<feature type="binding site" evidence="9">
    <location>
        <position position="123"/>
    </location>
    <ligand>
        <name>Mg(2+)</name>
        <dbReference type="ChEBI" id="CHEBI:18420"/>
    </ligand>
</feature>
<keyword evidence="9" id="KW-0460">Magnesium</keyword>
<comment type="catalytic activity">
    <reaction evidence="1 9">
        <text>Endonucleolytic cleavage to 5'-phosphomonoester.</text>
        <dbReference type="EC" id="3.1.26.3"/>
    </reaction>
</comment>
<keyword evidence="3 9" id="KW-0698">rRNA processing</keyword>
<feature type="binding site" evidence="9">
    <location>
        <position position="48"/>
    </location>
    <ligand>
        <name>Mg(2+)</name>
        <dbReference type="ChEBI" id="CHEBI:18420"/>
    </ligand>
</feature>
<comment type="subcellular location">
    <subcellularLocation>
        <location evidence="9">Cytoplasm</location>
    </subcellularLocation>
</comment>